<dbReference type="RefSeq" id="WP_028387033.1">
    <property type="nucleotide sequence ID" value="NZ_CAAAHN010000001.1"/>
</dbReference>
<dbReference type="EMBL" id="LNYC01000032">
    <property type="protein sequence ID" value="KTD00689.1"/>
    <property type="molecule type" value="Genomic_DNA"/>
</dbReference>
<keyword evidence="3" id="KW-1185">Reference proteome</keyword>
<dbReference type="Proteomes" id="UP000054785">
    <property type="component" value="Unassembled WGS sequence"/>
</dbReference>
<dbReference type="PANTHER" id="PTHR10458:SF22">
    <property type="entry name" value="PEPTIDE DEFORMYLASE"/>
    <property type="match status" value="1"/>
</dbReference>
<sequence length="428" mass="48072">MKFLPRIIFSEFTDKILDESYYPIHPLETLKAHLTAAWLLQQPNPDIIAKTEAFISKTTAIIDTDVSRLKKLASETLYWDELKICSAYTNTMGTFLEYKLFLTDHHMQQQVLHFHAGYKFNLGRCFFISETPPLIRVAGDPVLQQPGALYPDNPTLEEQLELSAQIELAKSVLIQTSGAGIAANQCAGIKNPYRFTIVGVFYESVSHVEGVEKRYPGTKFPQAKIMLNPVIISVSKDMQQFNHACLSVPCGNRCAVLSPVEIRVKYKDPLDKMAIKEASYKGIDAVVLWHELTHILDGKTYLDVTFEALSDEQLFKFVTMLDAEIKHRLIDGQLNIPELSVPPFHVSVKINAEGIPQLDSDELAAVLPKMTDETLSGLLGQASDQLKKKYVIESDKPAQITYTSFFSLMESQNSGRDPVRKGFIQAKL</sequence>
<organism evidence="2 3">
    <name type="scientific">Legionella geestiana</name>
    <dbReference type="NCBI Taxonomy" id="45065"/>
    <lineage>
        <taxon>Bacteria</taxon>
        <taxon>Pseudomonadati</taxon>
        <taxon>Pseudomonadota</taxon>
        <taxon>Gammaproteobacteria</taxon>
        <taxon>Legionellales</taxon>
        <taxon>Legionellaceae</taxon>
        <taxon>Legionella</taxon>
    </lineage>
</organism>
<dbReference type="SUPFAM" id="SSF56420">
    <property type="entry name" value="Peptide deformylase"/>
    <property type="match status" value="1"/>
</dbReference>
<comment type="caution">
    <text evidence="2">The sequence shown here is derived from an EMBL/GenBank/DDBJ whole genome shotgun (WGS) entry which is preliminary data.</text>
</comment>
<dbReference type="PATRIC" id="fig|45065.4.peg.1024"/>
<dbReference type="GO" id="GO:0042586">
    <property type="term" value="F:peptide deformylase activity"/>
    <property type="evidence" value="ECO:0007669"/>
    <property type="project" value="UniProtKB-EC"/>
</dbReference>
<evidence type="ECO:0000313" key="3">
    <source>
        <dbReference type="Proteomes" id="UP000054785"/>
    </source>
</evidence>
<dbReference type="OrthoDB" id="9804313at2"/>
<reference evidence="2 3" key="1">
    <citation type="submission" date="2015-11" db="EMBL/GenBank/DDBJ databases">
        <title>Genomic analysis of 38 Legionella species identifies large and diverse effector repertoires.</title>
        <authorList>
            <person name="Burstein D."/>
            <person name="Amaro F."/>
            <person name="Zusman T."/>
            <person name="Lifshitz Z."/>
            <person name="Cohen O."/>
            <person name="Gilbert J.A."/>
            <person name="Pupko T."/>
            <person name="Shuman H.A."/>
            <person name="Segal G."/>
        </authorList>
    </citation>
    <scope>NUCLEOTIDE SEQUENCE [LARGE SCALE GENOMIC DNA]</scope>
    <source>
        <strain evidence="2 3">ATCC 49504</strain>
    </source>
</reference>
<gene>
    <name evidence="2" type="primary">def_2</name>
    <name evidence="2" type="ORF">Lgee_0953</name>
</gene>
<dbReference type="InterPro" id="IPR023635">
    <property type="entry name" value="Peptide_deformylase"/>
</dbReference>
<evidence type="ECO:0000313" key="2">
    <source>
        <dbReference type="EMBL" id="KTD00689.1"/>
    </source>
</evidence>
<protein>
    <submittedName>
        <fullName evidence="2">Peptide deformylase</fullName>
        <ecNumber evidence="2">3.5.1.88</ecNumber>
    </submittedName>
</protein>
<dbReference type="Gene3D" id="3.90.45.10">
    <property type="entry name" value="Peptide deformylase"/>
    <property type="match status" value="1"/>
</dbReference>
<dbReference type="AlphaFoldDB" id="A0A0W0TYT7"/>
<comment type="similarity">
    <text evidence="1">Belongs to the polypeptide deformylase family.</text>
</comment>
<name>A0A0W0TYT7_9GAMM</name>
<dbReference type="Pfam" id="PF01327">
    <property type="entry name" value="Pep_deformylase"/>
    <property type="match status" value="1"/>
</dbReference>
<accession>A0A0W0TYT7</accession>
<dbReference type="PANTHER" id="PTHR10458">
    <property type="entry name" value="PEPTIDE DEFORMYLASE"/>
    <property type="match status" value="1"/>
</dbReference>
<keyword evidence="2" id="KW-0378">Hydrolase</keyword>
<proteinExistence type="inferred from homology"/>
<evidence type="ECO:0000256" key="1">
    <source>
        <dbReference type="ARBA" id="ARBA00010759"/>
    </source>
</evidence>
<dbReference type="InterPro" id="IPR036821">
    <property type="entry name" value="Peptide_deformylase_sf"/>
</dbReference>
<dbReference type="EC" id="3.5.1.88" evidence="2"/>
<dbReference type="STRING" id="45065.Lgee_0953"/>